<dbReference type="Proteomes" id="UP001165960">
    <property type="component" value="Unassembled WGS sequence"/>
</dbReference>
<protein>
    <submittedName>
        <fullName evidence="1">Uncharacterized protein</fullName>
    </submittedName>
</protein>
<name>A0ACC2TRB7_9FUNG</name>
<sequence>MAHQRRNQNMVNSGIHNKWYKVLVKFKFQYKFINGIDNHLADSLSHNPAFVPDVKDEQKFNTKVMILPSTILSSPPKKTICTLSVQEPVNPDLVARVKLLQPLDEQYPQLFKLANQFTPHTCYSSEDSTILHNGYLWVPDSDICLEVIKAHHEKILVGHQGKNKTIEIIHRQFD</sequence>
<evidence type="ECO:0000313" key="2">
    <source>
        <dbReference type="Proteomes" id="UP001165960"/>
    </source>
</evidence>
<comment type="caution">
    <text evidence="1">The sequence shown here is derived from an EMBL/GenBank/DDBJ whole genome shotgun (WGS) entry which is preliminary data.</text>
</comment>
<gene>
    <name evidence="1" type="ORF">DSO57_1020069</name>
</gene>
<dbReference type="EMBL" id="QTSX02002222">
    <property type="protein sequence ID" value="KAJ9077088.1"/>
    <property type="molecule type" value="Genomic_DNA"/>
</dbReference>
<organism evidence="1 2">
    <name type="scientific">Entomophthora muscae</name>
    <dbReference type="NCBI Taxonomy" id="34485"/>
    <lineage>
        <taxon>Eukaryota</taxon>
        <taxon>Fungi</taxon>
        <taxon>Fungi incertae sedis</taxon>
        <taxon>Zoopagomycota</taxon>
        <taxon>Entomophthoromycotina</taxon>
        <taxon>Entomophthoromycetes</taxon>
        <taxon>Entomophthorales</taxon>
        <taxon>Entomophthoraceae</taxon>
        <taxon>Entomophthora</taxon>
    </lineage>
</organism>
<reference evidence="1" key="1">
    <citation type="submission" date="2022-04" db="EMBL/GenBank/DDBJ databases">
        <title>Genome of the entomopathogenic fungus Entomophthora muscae.</title>
        <authorList>
            <person name="Elya C."/>
            <person name="Lovett B.R."/>
            <person name="Lee E."/>
            <person name="Macias A.M."/>
            <person name="Hajek A.E."/>
            <person name="De Bivort B.L."/>
            <person name="Kasson M.T."/>
            <person name="De Fine Licht H.H."/>
            <person name="Stajich J.E."/>
        </authorList>
    </citation>
    <scope>NUCLEOTIDE SEQUENCE</scope>
    <source>
        <strain evidence="1">Berkeley</strain>
    </source>
</reference>
<evidence type="ECO:0000313" key="1">
    <source>
        <dbReference type="EMBL" id="KAJ9077088.1"/>
    </source>
</evidence>
<accession>A0ACC2TRB7</accession>
<proteinExistence type="predicted"/>
<keyword evidence="2" id="KW-1185">Reference proteome</keyword>